<feature type="compositionally biased region" description="Pro residues" evidence="7">
    <location>
        <begin position="444"/>
        <end position="455"/>
    </location>
</feature>
<feature type="compositionally biased region" description="Basic and acidic residues" evidence="7">
    <location>
        <begin position="677"/>
        <end position="689"/>
    </location>
</feature>
<name>A0A9P3H4V4_9FUNG</name>
<feature type="domain" description="SH3" evidence="8">
    <location>
        <begin position="100"/>
        <end position="159"/>
    </location>
</feature>
<dbReference type="PRINTS" id="PR00452">
    <property type="entry name" value="SH3DOMAIN"/>
</dbReference>
<dbReference type="Gene3D" id="2.30.30.40">
    <property type="entry name" value="SH3 Domains"/>
    <property type="match status" value="3"/>
</dbReference>
<organism evidence="9 10">
    <name type="scientific">Entomortierella parvispora</name>
    <dbReference type="NCBI Taxonomy" id="205924"/>
    <lineage>
        <taxon>Eukaryota</taxon>
        <taxon>Fungi</taxon>
        <taxon>Fungi incertae sedis</taxon>
        <taxon>Mucoromycota</taxon>
        <taxon>Mortierellomycotina</taxon>
        <taxon>Mortierellomycetes</taxon>
        <taxon>Mortierellales</taxon>
        <taxon>Mortierellaceae</taxon>
        <taxon>Entomortierella</taxon>
    </lineage>
</organism>
<dbReference type="PROSITE" id="PS50002">
    <property type="entry name" value="SH3"/>
    <property type="match status" value="3"/>
</dbReference>
<feature type="compositionally biased region" description="Polar residues" evidence="7">
    <location>
        <begin position="481"/>
        <end position="505"/>
    </location>
</feature>
<feature type="region of interest" description="Disordered" evidence="7">
    <location>
        <begin position="210"/>
        <end position="237"/>
    </location>
</feature>
<feature type="domain" description="SH3" evidence="8">
    <location>
        <begin position="1"/>
        <end position="62"/>
    </location>
</feature>
<evidence type="ECO:0000256" key="2">
    <source>
        <dbReference type="ARBA" id="ARBA00022443"/>
    </source>
</evidence>
<reference evidence="9" key="2">
    <citation type="journal article" date="2022" name="Microbiol. Resour. Announc.">
        <title>Whole-Genome Sequence of Entomortierella parvispora E1425, a Mucoromycotan Fungus Associated with Burkholderiaceae-Related Endosymbiotic Bacteria.</title>
        <authorList>
            <person name="Herlambang A."/>
            <person name="Guo Y."/>
            <person name="Takashima Y."/>
            <person name="Narisawa K."/>
            <person name="Ohta H."/>
            <person name="Nishizawa T."/>
        </authorList>
    </citation>
    <scope>NUCLEOTIDE SEQUENCE</scope>
    <source>
        <strain evidence="9">E1425</strain>
    </source>
</reference>
<evidence type="ECO:0000256" key="5">
    <source>
        <dbReference type="PROSITE-ProRule" id="PRU00192"/>
    </source>
</evidence>
<sequence length="888" mass="94751">MGSTKYVVHHVYVAEKDDELTLDVGDVINVQDMSDPGWWVGEQVKNGKAGWFPSNFVDPYDENAVPAAAEVEEPVEAATPHEPAEAAAAVEPAPAAPKHEGPVIARVEYDYEAKESGELSLEAGRVVTILDQSDPAWWTGDLNGKVGTFPSNYVKLLENKEEHAEGEKPTKFKLAAFGVKQGGLGSLFAGGVVPGLKKTGGLKKVGGGIDIGAGQPTKRSSIDEPRSPVAAAAPPKITPPVAQDVIAPLVNPTPVHPTPAAPAPAVAPETMEPRVPSRAKKPKVKQMKALVVYEYTAQDDDEISLTKGSTVVITDRMGDEGWWCGRNDQGEVGNFPSDFVQEIKEEAVLSPKIAAAVPAPIATAPAPATTVKDEAPKSPAHSRHTGPLPSTPIEQIHTDLPKSRTSDTPLATPPTFPRGSRPPSMIASPSPAPAQLHEYRPLNEGPPLPGSPPPKRMSMVSRSSSHDVPGSPRLASVAVFPNNTETPSPTQTQAPGDLSRSSTLRRPQKPIPEAPLKEADEPQVEAEAAHEAPVSNPNRSSYILPAPVSRRPLPSLARPPSIHQITENRKSMVGVTSPAPHLPSVPSEPDHAEEIEEVTEHKEPEVEATHHAEETHAEHAHVESPEAIHTESVEEKVHELAAVHEPAAVLEEHVHESHEETHEAEPVAEEEEETPVVEEKEPEKPKLPEIESSGPTLSHASRPRPAKGRKPPSAPLPNAENTSFVSQLEAEVKAAPIVEEKKPEVAPVVERAAPPPKPMKPIFQKFPTPFAGAQPASVALRPTGRRQDSNTSDSASSPPTQSSPTAGAGATPSGTTPAPGGVKSLSSRFGQFQGVPASGGNSAALELEIAKLRRWMTEELDRVKKELSDEREARERLEQEVKELKGQI</sequence>
<feature type="compositionally biased region" description="Basic residues" evidence="7">
    <location>
        <begin position="701"/>
        <end position="710"/>
    </location>
</feature>
<keyword evidence="2 5" id="KW-0728">SH3 domain</keyword>
<dbReference type="PANTHER" id="PTHR14167">
    <property type="entry name" value="SH3 DOMAIN-CONTAINING"/>
    <property type="match status" value="1"/>
</dbReference>
<keyword evidence="3 6" id="KW-0175">Coiled coil</keyword>
<dbReference type="AlphaFoldDB" id="A0A9P3H4V4"/>
<feature type="compositionally biased region" description="Basic and acidic residues" evidence="7">
    <location>
        <begin position="650"/>
        <end position="665"/>
    </location>
</feature>
<feature type="compositionally biased region" description="Low complexity" evidence="7">
    <location>
        <begin position="547"/>
        <end position="561"/>
    </location>
</feature>
<proteinExistence type="predicted"/>
<feature type="coiled-coil region" evidence="6">
    <location>
        <begin position="860"/>
        <end position="887"/>
    </location>
</feature>
<dbReference type="InterPro" id="IPR001452">
    <property type="entry name" value="SH3_domain"/>
</dbReference>
<dbReference type="SUPFAM" id="SSF50044">
    <property type="entry name" value="SH3-domain"/>
    <property type="match status" value="3"/>
</dbReference>
<evidence type="ECO:0000256" key="1">
    <source>
        <dbReference type="ARBA" id="ARBA00004170"/>
    </source>
</evidence>
<evidence type="ECO:0000256" key="6">
    <source>
        <dbReference type="SAM" id="Coils"/>
    </source>
</evidence>
<feature type="compositionally biased region" description="Basic and acidic residues" evidence="7">
    <location>
        <begin position="396"/>
        <end position="405"/>
    </location>
</feature>
<comment type="subcellular location">
    <subcellularLocation>
        <location evidence="1">Membrane</location>
        <topology evidence="1">Peripheral membrane protein</topology>
    </subcellularLocation>
</comment>
<evidence type="ECO:0000313" key="9">
    <source>
        <dbReference type="EMBL" id="GJJ70126.1"/>
    </source>
</evidence>
<dbReference type="InterPro" id="IPR036028">
    <property type="entry name" value="SH3-like_dom_sf"/>
</dbReference>
<evidence type="ECO:0000313" key="10">
    <source>
        <dbReference type="Proteomes" id="UP000827284"/>
    </source>
</evidence>
<feature type="region of interest" description="Disordered" evidence="7">
    <location>
        <begin position="257"/>
        <end position="281"/>
    </location>
</feature>
<protein>
    <recommendedName>
        <fullName evidence="8">SH3 domain-containing protein</fullName>
    </recommendedName>
</protein>
<feature type="domain" description="SH3" evidence="8">
    <location>
        <begin position="284"/>
        <end position="345"/>
    </location>
</feature>
<dbReference type="CDD" id="cd00174">
    <property type="entry name" value="SH3"/>
    <property type="match status" value="2"/>
</dbReference>
<feature type="compositionally biased region" description="Acidic residues" evidence="7">
    <location>
        <begin position="666"/>
        <end position="676"/>
    </location>
</feature>
<feature type="region of interest" description="Disordered" evidence="7">
    <location>
        <begin position="645"/>
        <end position="842"/>
    </location>
</feature>
<feature type="region of interest" description="Disordered" evidence="7">
    <location>
        <begin position="76"/>
        <end position="97"/>
    </location>
</feature>
<feature type="region of interest" description="Disordered" evidence="7">
    <location>
        <begin position="365"/>
        <end position="633"/>
    </location>
</feature>
<accession>A0A9P3H4V4</accession>
<keyword evidence="10" id="KW-1185">Reference proteome</keyword>
<dbReference type="Pfam" id="PF14604">
    <property type="entry name" value="SH3_9"/>
    <property type="match status" value="2"/>
</dbReference>
<reference evidence="9" key="1">
    <citation type="submission" date="2021-11" db="EMBL/GenBank/DDBJ databases">
        <authorList>
            <person name="Herlambang A."/>
            <person name="Guo Y."/>
            <person name="Takashima Y."/>
            <person name="Nishizawa T."/>
        </authorList>
    </citation>
    <scope>NUCLEOTIDE SEQUENCE</scope>
    <source>
        <strain evidence="9">E1425</strain>
    </source>
</reference>
<gene>
    <name evidence="9" type="ORF">EMPS_02475</name>
</gene>
<dbReference type="Pfam" id="PF00018">
    <property type="entry name" value="SH3_1"/>
    <property type="match status" value="1"/>
</dbReference>
<dbReference type="PANTHER" id="PTHR14167:SF81">
    <property type="entry name" value="ENDOPHILIN-A"/>
    <property type="match status" value="1"/>
</dbReference>
<dbReference type="EMBL" id="BQFW01000003">
    <property type="protein sequence ID" value="GJJ70126.1"/>
    <property type="molecule type" value="Genomic_DNA"/>
</dbReference>
<feature type="compositionally biased region" description="Low complexity" evidence="7">
    <location>
        <begin position="76"/>
        <end position="93"/>
    </location>
</feature>
<comment type="caution">
    <text evidence="9">The sequence shown here is derived from an EMBL/GenBank/DDBJ whole genome shotgun (WGS) entry which is preliminary data.</text>
</comment>
<dbReference type="InterPro" id="IPR050384">
    <property type="entry name" value="Endophilin_SH3RF"/>
</dbReference>
<evidence type="ECO:0000256" key="3">
    <source>
        <dbReference type="ARBA" id="ARBA00023054"/>
    </source>
</evidence>
<feature type="compositionally biased region" description="Basic and acidic residues" evidence="7">
    <location>
        <begin position="588"/>
        <end position="633"/>
    </location>
</feature>
<dbReference type="SMART" id="SM00326">
    <property type="entry name" value="SH3"/>
    <property type="match status" value="3"/>
</dbReference>
<evidence type="ECO:0000256" key="7">
    <source>
        <dbReference type="SAM" id="MobiDB-lite"/>
    </source>
</evidence>
<feature type="compositionally biased region" description="Low complexity" evidence="7">
    <location>
        <begin position="791"/>
        <end position="821"/>
    </location>
</feature>
<keyword evidence="4" id="KW-0472">Membrane</keyword>
<evidence type="ECO:0000256" key="4">
    <source>
        <dbReference type="ARBA" id="ARBA00023136"/>
    </source>
</evidence>
<dbReference type="Proteomes" id="UP000827284">
    <property type="component" value="Unassembled WGS sequence"/>
</dbReference>
<evidence type="ECO:0000259" key="8">
    <source>
        <dbReference type="PROSITE" id="PS50002"/>
    </source>
</evidence>
<dbReference type="OrthoDB" id="5340910at2759"/>